<feature type="transmembrane region" description="Helical" evidence="1">
    <location>
        <begin position="16"/>
        <end position="43"/>
    </location>
</feature>
<evidence type="ECO:0000256" key="1">
    <source>
        <dbReference type="SAM" id="Phobius"/>
    </source>
</evidence>
<dbReference type="Proteomes" id="UP001219605">
    <property type="component" value="Chromosome"/>
</dbReference>
<keyword evidence="1" id="KW-0812">Transmembrane</keyword>
<dbReference type="EMBL" id="CP118615">
    <property type="protein sequence ID" value="WDZ85598.1"/>
    <property type="molecule type" value="Genomic_DNA"/>
</dbReference>
<dbReference type="RefSeq" id="WP_275032322.1">
    <property type="nucleotide sequence ID" value="NZ_CP118615.1"/>
</dbReference>
<keyword evidence="1" id="KW-1133">Transmembrane helix</keyword>
<accession>A0ABY7ZU92</accession>
<sequence>MDKVLRGDEGATSSEYALLAAFVAVAVAVAVLLFGEAVLGLFVSANETLR</sequence>
<keyword evidence="1" id="KW-0472">Membrane</keyword>
<name>A0ABY7ZU92_9ACTN</name>
<reference evidence="2 3" key="1">
    <citation type="submission" date="2023-02" db="EMBL/GenBank/DDBJ databases">
        <authorList>
            <person name="Mo P."/>
        </authorList>
    </citation>
    <scope>NUCLEOTIDE SEQUENCE [LARGE SCALE GENOMIC DNA]</scope>
    <source>
        <strain evidence="2 3">HUAS 3</strain>
    </source>
</reference>
<protein>
    <recommendedName>
        <fullName evidence="4">Flp family type IVb pilin</fullName>
    </recommendedName>
</protein>
<organism evidence="2 3">
    <name type="scientific">Micromonospora cathayae</name>
    <dbReference type="NCBI Taxonomy" id="3028804"/>
    <lineage>
        <taxon>Bacteria</taxon>
        <taxon>Bacillati</taxon>
        <taxon>Actinomycetota</taxon>
        <taxon>Actinomycetes</taxon>
        <taxon>Micromonosporales</taxon>
        <taxon>Micromonosporaceae</taxon>
        <taxon>Micromonospora</taxon>
    </lineage>
</organism>
<gene>
    <name evidence="2" type="ORF">PVK37_03855</name>
</gene>
<proteinExistence type="predicted"/>
<evidence type="ECO:0000313" key="2">
    <source>
        <dbReference type="EMBL" id="WDZ85598.1"/>
    </source>
</evidence>
<evidence type="ECO:0008006" key="4">
    <source>
        <dbReference type="Google" id="ProtNLM"/>
    </source>
</evidence>
<keyword evidence="3" id="KW-1185">Reference proteome</keyword>
<evidence type="ECO:0000313" key="3">
    <source>
        <dbReference type="Proteomes" id="UP001219605"/>
    </source>
</evidence>